<keyword evidence="8 11" id="KW-0411">Iron-sulfur</keyword>
<dbReference type="InterPro" id="IPR005130">
    <property type="entry name" value="Ser_deHydtase-like_asu"/>
</dbReference>
<dbReference type="InterPro" id="IPR005131">
    <property type="entry name" value="Ser_deHydtase_bsu"/>
</dbReference>
<keyword evidence="15" id="KW-1185">Reference proteome</keyword>
<dbReference type="Pfam" id="PF03313">
    <property type="entry name" value="SDH_alpha"/>
    <property type="match status" value="1"/>
</dbReference>
<comment type="pathway">
    <text evidence="2">Carbohydrate biosynthesis; gluconeogenesis.</text>
</comment>
<evidence type="ECO:0000256" key="3">
    <source>
        <dbReference type="ARBA" id="ARBA00008636"/>
    </source>
</evidence>
<keyword evidence="5 11" id="KW-0004">4Fe-4S</keyword>
<evidence type="ECO:0000256" key="7">
    <source>
        <dbReference type="ARBA" id="ARBA00023004"/>
    </source>
</evidence>
<comment type="catalytic activity">
    <reaction evidence="10 11">
        <text>L-serine = pyruvate + NH4(+)</text>
        <dbReference type="Rhea" id="RHEA:19169"/>
        <dbReference type="ChEBI" id="CHEBI:15361"/>
        <dbReference type="ChEBI" id="CHEBI:28938"/>
        <dbReference type="ChEBI" id="CHEBI:33384"/>
        <dbReference type="EC" id="4.3.1.17"/>
    </reaction>
</comment>
<evidence type="ECO:0000256" key="6">
    <source>
        <dbReference type="ARBA" id="ARBA00022723"/>
    </source>
</evidence>
<organism evidence="14 15">
    <name type="scientific">Solidesulfovibrio carbinoliphilus subsp. oakridgensis</name>
    <dbReference type="NCBI Taxonomy" id="694327"/>
    <lineage>
        <taxon>Bacteria</taxon>
        <taxon>Pseudomonadati</taxon>
        <taxon>Thermodesulfobacteriota</taxon>
        <taxon>Desulfovibrionia</taxon>
        <taxon>Desulfovibrionales</taxon>
        <taxon>Desulfovibrionaceae</taxon>
        <taxon>Solidesulfovibrio</taxon>
    </lineage>
</organism>
<dbReference type="RefSeq" id="WP_009180463.1">
    <property type="nucleotide sequence ID" value="NZ_CM001368.1"/>
</dbReference>
<accession>G7Q633</accession>
<dbReference type="InterPro" id="IPR004644">
    <property type="entry name" value="Fe-S_L-Ser_mono"/>
</dbReference>
<dbReference type="SUPFAM" id="SSF143548">
    <property type="entry name" value="Serine metabolism enzymes domain"/>
    <property type="match status" value="1"/>
</dbReference>
<dbReference type="Pfam" id="PF03315">
    <property type="entry name" value="SDH_beta"/>
    <property type="match status" value="1"/>
</dbReference>
<keyword evidence="7 11" id="KW-0408">Iron</keyword>
<protein>
    <recommendedName>
        <fullName evidence="11">L-serine dehydratase</fullName>
        <ecNumber evidence="11">4.3.1.17</ecNumber>
    </recommendedName>
</protein>
<dbReference type="PANTHER" id="PTHR30182:SF1">
    <property type="entry name" value="L-SERINE DEHYDRATASE 1"/>
    <property type="match status" value="1"/>
</dbReference>
<dbReference type="eggNOG" id="COG1760">
    <property type="taxonomic scope" value="Bacteria"/>
</dbReference>
<comment type="similarity">
    <text evidence="3 11">Belongs to the iron-sulfur dependent L-serine dehydratase family.</text>
</comment>
<evidence type="ECO:0000256" key="5">
    <source>
        <dbReference type="ARBA" id="ARBA00022485"/>
    </source>
</evidence>
<name>G7Q633_9BACT</name>
<dbReference type="InterPro" id="IPR029009">
    <property type="entry name" value="ASB_dom_sf"/>
</dbReference>
<evidence type="ECO:0000256" key="9">
    <source>
        <dbReference type="ARBA" id="ARBA00023239"/>
    </source>
</evidence>
<proteinExistence type="inferred from homology"/>
<dbReference type="InterPro" id="IPR051318">
    <property type="entry name" value="Fe-S_L-Ser"/>
</dbReference>
<comment type="cofactor">
    <cofactor evidence="1 11">
        <name>[4Fe-4S] cluster</name>
        <dbReference type="ChEBI" id="CHEBI:49883"/>
    </cofactor>
</comment>
<evidence type="ECO:0000313" key="14">
    <source>
        <dbReference type="EMBL" id="EHJ47049.1"/>
    </source>
</evidence>
<dbReference type="EMBL" id="CM001368">
    <property type="protein sequence ID" value="EHJ47049.1"/>
    <property type="molecule type" value="Genomic_DNA"/>
</dbReference>
<feature type="domain" description="Serine dehydratase-like alpha subunit" evidence="12">
    <location>
        <begin position="188"/>
        <end position="452"/>
    </location>
</feature>
<evidence type="ECO:0000256" key="2">
    <source>
        <dbReference type="ARBA" id="ARBA00004742"/>
    </source>
</evidence>
<dbReference type="Proteomes" id="UP000004662">
    <property type="component" value="Chromosome"/>
</dbReference>
<sequence>MAAIDLSIFDLFKIGPGPSSSHTIGPMKAGCDFLRLVRELPPETLDAATRIEIVLYGSLSATGRGHGTDRAVVAGLLGQVPEHCAPAFLDELARSPHTRRALDLGSKILEISTGDVAFGPLEHDFPHNNALAIRLLGPEESAAPLAERIYFSIGGGFVQYAGQPAPTRREPVHPYATMADIKRLVAEHDIGLHKLMLENEMAVTGAGQAAILAGLDAVLGAMDAAVAAGLATEGVLPGPLGLSRKAKRLLERSSRSQRQPHDSALTRLIAFAFAAAEENAAGHVIVTAPTCGAAGIIPAVARFMRTYLELAEHSIREGLLAAAAVGFLAKHNATIAGAEGGCQAEIGVASAMAAAMLAHGMGYGVRVMENAAETALEHHLGMTCDPVGGYVQIPCIERNAMGAVKAYAAYLIASDEMLAHHKVGLDQAIEAMQATGRDMNCKYKETAQGGLAVSVIAC</sequence>
<dbReference type="GO" id="GO:0003941">
    <property type="term" value="F:L-serine ammonia-lyase activity"/>
    <property type="evidence" value="ECO:0007669"/>
    <property type="project" value="UniProtKB-UniRule"/>
</dbReference>
<dbReference type="GO" id="GO:0051539">
    <property type="term" value="F:4 iron, 4 sulfur cluster binding"/>
    <property type="evidence" value="ECO:0007669"/>
    <property type="project" value="UniProtKB-UniRule"/>
</dbReference>
<evidence type="ECO:0000313" key="15">
    <source>
        <dbReference type="Proteomes" id="UP000004662"/>
    </source>
</evidence>
<evidence type="ECO:0000256" key="10">
    <source>
        <dbReference type="ARBA" id="ARBA00049406"/>
    </source>
</evidence>
<dbReference type="GO" id="GO:0006094">
    <property type="term" value="P:gluconeogenesis"/>
    <property type="evidence" value="ECO:0007669"/>
    <property type="project" value="UniProtKB-KW"/>
</dbReference>
<keyword evidence="6 11" id="KW-0479">Metal-binding</keyword>
<keyword evidence="4 11" id="KW-0312">Gluconeogenesis</keyword>
<dbReference type="AlphaFoldDB" id="G7Q633"/>
<evidence type="ECO:0000256" key="8">
    <source>
        <dbReference type="ARBA" id="ARBA00023014"/>
    </source>
</evidence>
<dbReference type="STRING" id="694327.DFW101_1036"/>
<feature type="domain" description="Serine dehydratase beta chain" evidence="13">
    <location>
        <begin position="7"/>
        <end position="160"/>
    </location>
</feature>
<dbReference type="NCBIfam" id="TIGR00720">
    <property type="entry name" value="sda_mono"/>
    <property type="match status" value="1"/>
</dbReference>
<dbReference type="OrthoDB" id="9805537at2"/>
<evidence type="ECO:0000256" key="4">
    <source>
        <dbReference type="ARBA" id="ARBA00022432"/>
    </source>
</evidence>
<evidence type="ECO:0000259" key="13">
    <source>
        <dbReference type="Pfam" id="PF03315"/>
    </source>
</evidence>
<dbReference type="HOGENOM" id="CLU_022305_0_1_7"/>
<gene>
    <name evidence="14" type="ORF">DFW101_1036</name>
</gene>
<dbReference type="Gene3D" id="3.30.1330.90">
    <property type="entry name" value="D-3-phosphoglycerate dehydrogenase, domain 3"/>
    <property type="match status" value="1"/>
</dbReference>
<evidence type="ECO:0000256" key="1">
    <source>
        <dbReference type="ARBA" id="ARBA00001966"/>
    </source>
</evidence>
<dbReference type="GO" id="GO:0046872">
    <property type="term" value="F:metal ion binding"/>
    <property type="evidence" value="ECO:0007669"/>
    <property type="project" value="UniProtKB-KW"/>
</dbReference>
<dbReference type="PANTHER" id="PTHR30182">
    <property type="entry name" value="L-SERINE DEHYDRATASE"/>
    <property type="match status" value="1"/>
</dbReference>
<evidence type="ECO:0000256" key="11">
    <source>
        <dbReference type="RuleBase" id="RU366059"/>
    </source>
</evidence>
<keyword evidence="9 11" id="KW-0456">Lyase</keyword>
<reference evidence="15" key="1">
    <citation type="journal article" date="2015" name="Genome Announc.">
        <title>High-Quality Draft Genome Sequence of Desulfovibrio carbinoliphilus FW-101-2B, an Organic Acid-Oxidizing Sulfate-Reducing Bacterium Isolated from Uranium(VI)-Contaminated Groundwater.</title>
        <authorList>
            <person name="Ramsay B.D."/>
            <person name="Hwang C."/>
            <person name="Woo H.L."/>
            <person name="Carroll S.L."/>
            <person name="Lucas S."/>
            <person name="Han J."/>
            <person name="Lapidus A.L."/>
            <person name="Cheng J.F."/>
            <person name="Goodwin L.A."/>
            <person name="Pitluck S."/>
            <person name="Peters L."/>
            <person name="Chertkov O."/>
            <person name="Held B."/>
            <person name="Detter J.C."/>
            <person name="Han C.S."/>
            <person name="Tapia R."/>
            <person name="Land M.L."/>
            <person name="Hauser L.J."/>
            <person name="Kyrpides N.C."/>
            <person name="Ivanova N.N."/>
            <person name="Mikhailova N."/>
            <person name="Pagani I."/>
            <person name="Woyke T."/>
            <person name="Arkin A.P."/>
            <person name="Dehal P."/>
            <person name="Chivian D."/>
            <person name="Criddle C.S."/>
            <person name="Wu W."/>
            <person name="Chakraborty R."/>
            <person name="Hazen T.C."/>
            <person name="Fields M.W."/>
        </authorList>
    </citation>
    <scope>NUCLEOTIDE SEQUENCE [LARGE SCALE GENOMIC DNA]</scope>
    <source>
        <strain evidence="15">FW-101-2B</strain>
    </source>
</reference>
<dbReference type="EC" id="4.3.1.17" evidence="11"/>
<evidence type="ECO:0000259" key="12">
    <source>
        <dbReference type="Pfam" id="PF03313"/>
    </source>
</evidence>